<dbReference type="RefSeq" id="WP_249311597.1">
    <property type="nucleotide sequence ID" value="NZ_JACRSU010000002.1"/>
</dbReference>
<sequence length="268" mass="30864">MNIRFSDKTDVPQLKHIWKVCFGDSDDYINMFFQHLYTPGQTVVACSGETAIGVVYLLKASLLHRDFLYGYAIGVLPEFRGNSVCQKMLEFIREEAKQKNILFGLHPANDKLFSFYKRIGLEEMYCLKTIDASHFNGCASFNMSDISAHDYFHLREQAFAPLVSWDEKMLAYMITEARSTGGFAKKILIDGRERILLGRVYDKTVFVKETTMSDEEIKTGSQFLKQYFYAEKIIYTLPEISELNGKTDTTILGFDSDRHGIYMNLFLD</sequence>
<feature type="domain" description="N-acetyltransferase" evidence="1">
    <location>
        <begin position="1"/>
        <end position="144"/>
    </location>
</feature>
<gene>
    <name evidence="2" type="ORF">H8698_05425</name>
</gene>
<comment type="caution">
    <text evidence="2">The sequence shown here is derived from an EMBL/GenBank/DDBJ whole genome shotgun (WGS) entry which is preliminary data.</text>
</comment>
<dbReference type="InterPro" id="IPR016181">
    <property type="entry name" value="Acyl_CoA_acyltransferase"/>
</dbReference>
<protein>
    <submittedName>
        <fullName evidence="2">GNAT family N-acetyltransferase</fullName>
    </submittedName>
</protein>
<evidence type="ECO:0000313" key="3">
    <source>
        <dbReference type="Proteomes" id="UP000611762"/>
    </source>
</evidence>
<dbReference type="SUPFAM" id="SSF55729">
    <property type="entry name" value="Acyl-CoA N-acyltransferases (Nat)"/>
    <property type="match status" value="1"/>
</dbReference>
<dbReference type="AlphaFoldDB" id="A0A926DMG6"/>
<dbReference type="Proteomes" id="UP000611762">
    <property type="component" value="Unassembled WGS sequence"/>
</dbReference>
<dbReference type="GO" id="GO:0016747">
    <property type="term" value="F:acyltransferase activity, transferring groups other than amino-acyl groups"/>
    <property type="evidence" value="ECO:0007669"/>
    <property type="project" value="InterPro"/>
</dbReference>
<dbReference type="CDD" id="cd04301">
    <property type="entry name" value="NAT_SF"/>
    <property type="match status" value="1"/>
</dbReference>
<evidence type="ECO:0000259" key="1">
    <source>
        <dbReference type="PROSITE" id="PS51186"/>
    </source>
</evidence>
<dbReference type="PROSITE" id="PS51186">
    <property type="entry name" value="GNAT"/>
    <property type="match status" value="1"/>
</dbReference>
<proteinExistence type="predicted"/>
<evidence type="ECO:0000313" key="2">
    <source>
        <dbReference type="EMBL" id="MBC8540412.1"/>
    </source>
</evidence>
<dbReference type="InterPro" id="IPR000182">
    <property type="entry name" value="GNAT_dom"/>
</dbReference>
<dbReference type="Gene3D" id="3.40.630.30">
    <property type="match status" value="1"/>
</dbReference>
<dbReference type="Pfam" id="PF13527">
    <property type="entry name" value="Acetyltransf_9"/>
    <property type="match status" value="1"/>
</dbReference>
<organism evidence="2 3">
    <name type="scientific">Congzhengia minquanensis</name>
    <dbReference type="NCBI Taxonomy" id="2763657"/>
    <lineage>
        <taxon>Bacteria</taxon>
        <taxon>Bacillati</taxon>
        <taxon>Bacillota</taxon>
        <taxon>Clostridia</taxon>
        <taxon>Eubacteriales</taxon>
        <taxon>Oscillospiraceae</taxon>
        <taxon>Congzhengia</taxon>
    </lineage>
</organism>
<keyword evidence="3" id="KW-1185">Reference proteome</keyword>
<accession>A0A926DMG6</accession>
<dbReference type="EMBL" id="JACRSU010000002">
    <property type="protein sequence ID" value="MBC8540412.1"/>
    <property type="molecule type" value="Genomic_DNA"/>
</dbReference>
<name>A0A926DMG6_9FIRM</name>
<reference evidence="2" key="1">
    <citation type="submission" date="2020-08" db="EMBL/GenBank/DDBJ databases">
        <title>Genome public.</title>
        <authorList>
            <person name="Liu C."/>
            <person name="Sun Q."/>
        </authorList>
    </citation>
    <scope>NUCLEOTIDE SEQUENCE</scope>
    <source>
        <strain evidence="2">H8</strain>
    </source>
</reference>